<name>A0AAD4GSB0_ASPNN</name>
<dbReference type="InterPro" id="IPR002539">
    <property type="entry name" value="MaoC-like_dom"/>
</dbReference>
<accession>A0AAD4GSB0</accession>
<protein>
    <recommendedName>
        <fullName evidence="5">MaoC-like domain-containing protein</fullName>
    </recommendedName>
</protein>
<evidence type="ECO:0008006" key="5">
    <source>
        <dbReference type="Google" id="ProtNLM"/>
    </source>
</evidence>
<dbReference type="Proteomes" id="UP001194746">
    <property type="component" value="Unassembled WGS sequence"/>
</dbReference>
<dbReference type="GO" id="GO:0003857">
    <property type="term" value="F:(3S)-3-hydroxyacyl-CoA dehydrogenase (NAD+) activity"/>
    <property type="evidence" value="ECO:0007669"/>
    <property type="project" value="TreeGrafter"/>
</dbReference>
<dbReference type="Gene3D" id="3.10.129.10">
    <property type="entry name" value="Hotdog Thioesterase"/>
    <property type="match status" value="2"/>
</dbReference>
<evidence type="ECO:0000259" key="1">
    <source>
        <dbReference type="Pfam" id="PF01575"/>
    </source>
</evidence>
<dbReference type="SUPFAM" id="SSF54637">
    <property type="entry name" value="Thioesterase/thiol ester dehydrase-isomerase"/>
    <property type="match status" value="2"/>
</dbReference>
<dbReference type="InterPro" id="IPR054357">
    <property type="entry name" value="MFE-2_N"/>
</dbReference>
<dbReference type="PANTHER" id="PTHR13078">
    <property type="entry name" value="PEROXISOMAL MULTIFUNCTIONAL ENZYME TYPE 2-RELATED"/>
    <property type="match status" value="1"/>
</dbReference>
<feature type="domain" description="MaoC-like" evidence="1">
    <location>
        <begin position="190"/>
        <end position="294"/>
    </location>
</feature>
<dbReference type="GO" id="GO:0044594">
    <property type="term" value="F:17-beta-hydroxysteroid dehydrogenase (NAD+) activity"/>
    <property type="evidence" value="ECO:0007669"/>
    <property type="project" value="TreeGrafter"/>
</dbReference>
<dbReference type="Pfam" id="PF01575">
    <property type="entry name" value="MaoC_dehydratas"/>
    <property type="match status" value="1"/>
</dbReference>
<dbReference type="PANTHER" id="PTHR13078:SF57">
    <property type="entry name" value="DEHYDRATASE, PUTATIVE (AFU_ORTHOLOGUE AFUA_5G00640)-RELATED"/>
    <property type="match status" value="1"/>
</dbReference>
<proteinExistence type="predicted"/>
<dbReference type="GO" id="GO:0006635">
    <property type="term" value="P:fatty acid beta-oxidation"/>
    <property type="evidence" value="ECO:0007669"/>
    <property type="project" value="TreeGrafter"/>
</dbReference>
<reference evidence="3" key="2">
    <citation type="submission" date="2020-02" db="EMBL/GenBank/DDBJ databases">
        <authorList>
            <person name="Gilchrist C.L.M."/>
            <person name="Chooi Y.-H."/>
        </authorList>
    </citation>
    <scope>NUCLEOTIDE SEQUENCE</scope>
    <source>
        <strain evidence="3">MST-FP2251</strain>
    </source>
</reference>
<evidence type="ECO:0000259" key="2">
    <source>
        <dbReference type="Pfam" id="PF22622"/>
    </source>
</evidence>
<dbReference type="Pfam" id="PF22622">
    <property type="entry name" value="MFE-2_hydrat-2_N"/>
    <property type="match status" value="1"/>
</dbReference>
<gene>
    <name evidence="3" type="ORF">FE257_010265</name>
</gene>
<keyword evidence="4" id="KW-1185">Reference proteome</keyword>
<sequence length="329" mass="36280">MSDYPTFNRQTKRWENVDFNKAAGHKGKVLKTSYNKKDVLLFANATGAQKDELHLLYELHPNFATLPTFPCNLAFKKTHQDVIDFIKESGAGPIPGVPPFDPQRTVDGERSIEIVNTIPTSSEGLDLEIHPEIVGVYDKGGNMIMESKQTLLDAKTGTVYARLTGMGFGMKQGGYGGPRGPAEPPYPKPLQAQPDAIHRYQTTPETALLYRLCGDYNPMHADDGFGQRAGFKQHILQGLGTWNIAAHGLLRELGKANPENFVRFKARFKAVVYPGDLLETRMWKTGKREGDVDEIIFETVATSPGEKPRVVLTKGLAGIRTGGRGVSKL</sequence>
<dbReference type="AlphaFoldDB" id="A0AAD4GSB0"/>
<dbReference type="GO" id="GO:0004300">
    <property type="term" value="F:enoyl-CoA hydratase activity"/>
    <property type="evidence" value="ECO:0007669"/>
    <property type="project" value="TreeGrafter"/>
</dbReference>
<dbReference type="GO" id="GO:0005777">
    <property type="term" value="C:peroxisome"/>
    <property type="evidence" value="ECO:0007669"/>
    <property type="project" value="TreeGrafter"/>
</dbReference>
<reference evidence="3" key="1">
    <citation type="journal article" date="2019" name="Beilstein J. Org. Chem.">
        <title>Nanangenines: drimane sesquiterpenoids as the dominant metabolite cohort of a novel Australian fungus, Aspergillus nanangensis.</title>
        <authorList>
            <person name="Lacey H.J."/>
            <person name="Gilchrist C.L.M."/>
            <person name="Crombie A."/>
            <person name="Kalaitzis J.A."/>
            <person name="Vuong D."/>
            <person name="Rutledge P.J."/>
            <person name="Turner P."/>
            <person name="Pitt J.I."/>
            <person name="Lacey E."/>
            <person name="Chooi Y.H."/>
            <person name="Piggott A.M."/>
        </authorList>
    </citation>
    <scope>NUCLEOTIDE SEQUENCE</scope>
    <source>
        <strain evidence="3">MST-FP2251</strain>
    </source>
</reference>
<evidence type="ECO:0000313" key="3">
    <source>
        <dbReference type="EMBL" id="KAF9887410.1"/>
    </source>
</evidence>
<evidence type="ECO:0000313" key="4">
    <source>
        <dbReference type="Proteomes" id="UP001194746"/>
    </source>
</evidence>
<organism evidence="3 4">
    <name type="scientific">Aspergillus nanangensis</name>
    <dbReference type="NCBI Taxonomy" id="2582783"/>
    <lineage>
        <taxon>Eukaryota</taxon>
        <taxon>Fungi</taxon>
        <taxon>Dikarya</taxon>
        <taxon>Ascomycota</taxon>
        <taxon>Pezizomycotina</taxon>
        <taxon>Eurotiomycetes</taxon>
        <taxon>Eurotiomycetidae</taxon>
        <taxon>Eurotiales</taxon>
        <taxon>Aspergillaceae</taxon>
        <taxon>Aspergillus</taxon>
        <taxon>Aspergillus subgen. Circumdati</taxon>
    </lineage>
</organism>
<dbReference type="InterPro" id="IPR029069">
    <property type="entry name" value="HotDog_dom_sf"/>
</dbReference>
<dbReference type="EMBL" id="VCAU01000062">
    <property type="protein sequence ID" value="KAF9887410.1"/>
    <property type="molecule type" value="Genomic_DNA"/>
</dbReference>
<feature type="domain" description="Peroxisomal multifunctional enzyme type 2-like N-terminal" evidence="2">
    <location>
        <begin position="33"/>
        <end position="159"/>
    </location>
</feature>
<comment type="caution">
    <text evidence="3">The sequence shown here is derived from an EMBL/GenBank/DDBJ whole genome shotgun (WGS) entry which is preliminary data.</text>
</comment>